<dbReference type="InterPro" id="IPR029063">
    <property type="entry name" value="SAM-dependent_MTases_sf"/>
</dbReference>
<gene>
    <name evidence="5" type="ORF">METEAL_36660</name>
</gene>
<dbReference type="PANTHER" id="PTHR43464:SF19">
    <property type="entry name" value="UBIQUINONE BIOSYNTHESIS O-METHYLTRANSFERASE, MITOCHONDRIAL"/>
    <property type="match status" value="1"/>
</dbReference>
<dbReference type="InterPro" id="IPR041698">
    <property type="entry name" value="Methyltransf_25"/>
</dbReference>
<evidence type="ECO:0000259" key="4">
    <source>
        <dbReference type="Pfam" id="PF13649"/>
    </source>
</evidence>
<dbReference type="KEGG" id="msil:METEAL_36660"/>
<dbReference type="Proteomes" id="UP001238179">
    <property type="component" value="Chromosome"/>
</dbReference>
<dbReference type="SUPFAM" id="SSF53335">
    <property type="entry name" value="S-adenosyl-L-methionine-dependent methyltransferases"/>
    <property type="match status" value="1"/>
</dbReference>
<keyword evidence="1" id="KW-0489">Methyltransferase</keyword>
<proteinExistence type="predicted"/>
<dbReference type="CDD" id="cd02440">
    <property type="entry name" value="AdoMet_MTases"/>
    <property type="match status" value="1"/>
</dbReference>
<keyword evidence="3" id="KW-0949">S-adenosyl-L-methionine</keyword>
<keyword evidence="6" id="KW-1185">Reference proteome</keyword>
<evidence type="ECO:0000256" key="1">
    <source>
        <dbReference type="ARBA" id="ARBA00022603"/>
    </source>
</evidence>
<organism evidence="5 6">
    <name type="scientific">Mesoterricola silvestris</name>
    <dbReference type="NCBI Taxonomy" id="2927979"/>
    <lineage>
        <taxon>Bacteria</taxon>
        <taxon>Pseudomonadati</taxon>
        <taxon>Acidobacteriota</taxon>
        <taxon>Holophagae</taxon>
        <taxon>Holophagales</taxon>
        <taxon>Holophagaceae</taxon>
        <taxon>Mesoterricola</taxon>
    </lineage>
</organism>
<dbReference type="PANTHER" id="PTHR43464">
    <property type="entry name" value="METHYLTRANSFERASE"/>
    <property type="match status" value="1"/>
</dbReference>
<reference evidence="6" key="1">
    <citation type="journal article" date="2023" name="Int. J. Syst. Evol. Microbiol.">
        <title>Mesoterricola silvestris gen. nov., sp. nov., Mesoterricola sediminis sp. nov., Geothrix oryzae sp. nov., Geothrix edaphica sp. nov., Geothrix rubra sp. nov., and Geothrix limicola sp. nov., six novel members of Acidobacteriota isolated from soils.</title>
        <authorList>
            <person name="Itoh H."/>
            <person name="Sugisawa Y."/>
            <person name="Mise K."/>
            <person name="Xu Z."/>
            <person name="Kuniyasu M."/>
            <person name="Ushijima N."/>
            <person name="Kawano K."/>
            <person name="Kobayashi E."/>
            <person name="Shiratori Y."/>
            <person name="Masuda Y."/>
            <person name="Senoo K."/>
        </authorList>
    </citation>
    <scope>NUCLEOTIDE SEQUENCE [LARGE SCALE GENOMIC DNA]</scope>
    <source>
        <strain evidence="6">W79</strain>
    </source>
</reference>
<dbReference type="Pfam" id="PF13649">
    <property type="entry name" value="Methyltransf_25"/>
    <property type="match status" value="1"/>
</dbReference>
<feature type="domain" description="Methyltransferase" evidence="4">
    <location>
        <begin position="41"/>
        <end position="138"/>
    </location>
</feature>
<protein>
    <recommendedName>
        <fullName evidence="4">Methyltransferase domain-containing protein</fullName>
    </recommendedName>
</protein>
<evidence type="ECO:0000313" key="5">
    <source>
        <dbReference type="EMBL" id="BDU74492.1"/>
    </source>
</evidence>
<evidence type="ECO:0000256" key="3">
    <source>
        <dbReference type="ARBA" id="ARBA00022691"/>
    </source>
</evidence>
<dbReference type="EMBL" id="AP027080">
    <property type="protein sequence ID" value="BDU74492.1"/>
    <property type="molecule type" value="Genomic_DNA"/>
</dbReference>
<dbReference type="GO" id="GO:0032259">
    <property type="term" value="P:methylation"/>
    <property type="evidence" value="ECO:0007669"/>
    <property type="project" value="UniProtKB-KW"/>
</dbReference>
<name>A0AA48GUV1_9BACT</name>
<dbReference type="RefSeq" id="WP_316413168.1">
    <property type="nucleotide sequence ID" value="NZ_AP027080.1"/>
</dbReference>
<evidence type="ECO:0000256" key="2">
    <source>
        <dbReference type="ARBA" id="ARBA00022679"/>
    </source>
</evidence>
<dbReference type="AlphaFoldDB" id="A0AA48GUV1"/>
<accession>A0AA48GUV1</accession>
<evidence type="ECO:0000313" key="6">
    <source>
        <dbReference type="Proteomes" id="UP001238179"/>
    </source>
</evidence>
<sequence length="243" mass="26059">MSDADLSPWALLASSWEELFPLRQPRVDLALRLAPEGSRTLDVGCATGSLVRALASRGRLAHGLDLEPAFLDVARAKARDAGVDAAWHGAGMLEVARAVGPARFRLVTCLGQTLPHLLEEAEWLAFFRQVHAILEPGGRLVIQAVHDASEGTRDLPVLRTAAGVLERRRTVVSDTLATFATRFTPAGGEPVESLVRHRRMRPEAAARLLREAGLLPDPPCADEAGAPFQETSAGWVLSSAKGS</sequence>
<keyword evidence="2" id="KW-0808">Transferase</keyword>
<dbReference type="GO" id="GO:0008168">
    <property type="term" value="F:methyltransferase activity"/>
    <property type="evidence" value="ECO:0007669"/>
    <property type="project" value="UniProtKB-KW"/>
</dbReference>
<dbReference type="Gene3D" id="3.40.50.150">
    <property type="entry name" value="Vaccinia Virus protein VP39"/>
    <property type="match status" value="1"/>
</dbReference>